<evidence type="ECO:0008006" key="11">
    <source>
        <dbReference type="Google" id="ProtNLM"/>
    </source>
</evidence>
<dbReference type="EMBL" id="OU895878">
    <property type="protein sequence ID" value="CAG9805924.1"/>
    <property type="molecule type" value="Genomic_DNA"/>
</dbReference>
<organism evidence="9 10">
    <name type="scientific">Chironomus riparius</name>
    <dbReference type="NCBI Taxonomy" id="315576"/>
    <lineage>
        <taxon>Eukaryota</taxon>
        <taxon>Metazoa</taxon>
        <taxon>Ecdysozoa</taxon>
        <taxon>Arthropoda</taxon>
        <taxon>Hexapoda</taxon>
        <taxon>Insecta</taxon>
        <taxon>Pterygota</taxon>
        <taxon>Neoptera</taxon>
        <taxon>Endopterygota</taxon>
        <taxon>Diptera</taxon>
        <taxon>Nematocera</taxon>
        <taxon>Chironomoidea</taxon>
        <taxon>Chironomidae</taxon>
        <taxon>Chironominae</taxon>
        <taxon>Chironomus</taxon>
    </lineage>
</organism>
<dbReference type="OrthoDB" id="7759131at2759"/>
<accession>A0A9N9WUK7</accession>
<dbReference type="GO" id="GO:0007165">
    <property type="term" value="P:signal transduction"/>
    <property type="evidence" value="ECO:0007669"/>
    <property type="project" value="UniProtKB-KW"/>
</dbReference>
<dbReference type="GO" id="GO:0004984">
    <property type="term" value="F:olfactory receptor activity"/>
    <property type="evidence" value="ECO:0007669"/>
    <property type="project" value="InterPro"/>
</dbReference>
<keyword evidence="4" id="KW-0552">Olfaction</keyword>
<dbReference type="Pfam" id="PF02949">
    <property type="entry name" value="7tm_6"/>
    <property type="match status" value="1"/>
</dbReference>
<evidence type="ECO:0000313" key="9">
    <source>
        <dbReference type="EMBL" id="CAG9805924.1"/>
    </source>
</evidence>
<sequence length="164" mass="19181">MEEQFKIKQMNFKAEEQEVNQYLMSTERVDNIDPSARVYLDEMEAMADCVKHHEMILQFGKMLQDVYSVFSSSKLFYSTFLQCFLAYALSSMSCRCGEALMRSNWESFNVTIRRGMIIILSYAINPIELLGMKINALNVDQFRAVMGTTFSYYTLLMKMKDRRS</sequence>
<protein>
    <recommendedName>
        <fullName evidence="11">Odorant receptor</fullName>
    </recommendedName>
</protein>
<gene>
    <name evidence="9" type="ORF">CHIRRI_LOCUS8790</name>
</gene>
<keyword evidence="10" id="KW-1185">Reference proteome</keyword>
<evidence type="ECO:0000256" key="8">
    <source>
        <dbReference type="ARBA" id="ARBA00023224"/>
    </source>
</evidence>
<dbReference type="PANTHER" id="PTHR21137">
    <property type="entry name" value="ODORANT RECEPTOR"/>
    <property type="match status" value="1"/>
</dbReference>
<dbReference type="PANTHER" id="PTHR21137:SF42">
    <property type="entry name" value="ODORANT RECEPTOR 83A"/>
    <property type="match status" value="1"/>
</dbReference>
<evidence type="ECO:0000256" key="6">
    <source>
        <dbReference type="ARBA" id="ARBA00023136"/>
    </source>
</evidence>
<evidence type="ECO:0000256" key="2">
    <source>
        <dbReference type="ARBA" id="ARBA00022606"/>
    </source>
</evidence>
<keyword evidence="6" id="KW-0472">Membrane</keyword>
<evidence type="ECO:0000256" key="7">
    <source>
        <dbReference type="ARBA" id="ARBA00023170"/>
    </source>
</evidence>
<reference evidence="9" key="1">
    <citation type="submission" date="2022-01" db="EMBL/GenBank/DDBJ databases">
        <authorList>
            <person name="King R."/>
        </authorList>
    </citation>
    <scope>NUCLEOTIDE SEQUENCE</scope>
</reference>
<evidence type="ECO:0000256" key="4">
    <source>
        <dbReference type="ARBA" id="ARBA00022725"/>
    </source>
</evidence>
<comment type="subcellular location">
    <subcellularLocation>
        <location evidence="1">Membrane</location>
        <topology evidence="1">Multi-pass membrane protein</topology>
    </subcellularLocation>
</comment>
<evidence type="ECO:0000256" key="5">
    <source>
        <dbReference type="ARBA" id="ARBA00022989"/>
    </source>
</evidence>
<dbReference type="InterPro" id="IPR004117">
    <property type="entry name" value="7tm6_olfct_rcpt"/>
</dbReference>
<keyword evidence="8" id="KW-0807">Transducer</keyword>
<dbReference type="GO" id="GO:0005549">
    <property type="term" value="F:odorant binding"/>
    <property type="evidence" value="ECO:0007669"/>
    <property type="project" value="InterPro"/>
</dbReference>
<keyword evidence="5" id="KW-1133">Transmembrane helix</keyword>
<evidence type="ECO:0000313" key="10">
    <source>
        <dbReference type="Proteomes" id="UP001153620"/>
    </source>
</evidence>
<dbReference type="Proteomes" id="UP001153620">
    <property type="component" value="Chromosome 2"/>
</dbReference>
<dbReference type="AlphaFoldDB" id="A0A9N9WUK7"/>
<reference evidence="9" key="2">
    <citation type="submission" date="2022-10" db="EMBL/GenBank/DDBJ databases">
        <authorList>
            <consortium name="ENA_rothamsted_submissions"/>
            <consortium name="culmorum"/>
            <person name="King R."/>
        </authorList>
    </citation>
    <scope>NUCLEOTIDE SEQUENCE</scope>
</reference>
<keyword evidence="2" id="KW-0716">Sensory transduction</keyword>
<keyword evidence="7" id="KW-0675">Receptor</keyword>
<proteinExistence type="predicted"/>
<evidence type="ECO:0000256" key="3">
    <source>
        <dbReference type="ARBA" id="ARBA00022692"/>
    </source>
</evidence>
<evidence type="ECO:0000256" key="1">
    <source>
        <dbReference type="ARBA" id="ARBA00004141"/>
    </source>
</evidence>
<dbReference type="GO" id="GO:0005886">
    <property type="term" value="C:plasma membrane"/>
    <property type="evidence" value="ECO:0007669"/>
    <property type="project" value="TreeGrafter"/>
</dbReference>
<name>A0A9N9WUK7_9DIPT</name>
<keyword evidence="3" id="KW-0812">Transmembrane</keyword>